<keyword evidence="3" id="KW-0813">Transport</keyword>
<sequence length="259" mass="26785">MIEIGGTALSLLLCGVGGIFVGFIDSIAGGGGLVSLPMLLAMGLPPNLAIGTNKLAAACGNIVSSVQFIRAGKTKLSLAWRMIPLALAGSAAGSAFMIYLPEDVLRPLLLAVLAATAAVVFFKRDIGRNSASESAKVFSAKILAASFAIGAYDGFAGPGAGTFMVIVFAMVGFDFVVAAGNAKILAVGTNCTSLLLFIIWDQILYEYAVVLAAGLMIGAYFGSRTAIRRGAPFIRFVMMAVTIALLGKLLLEYGQAYLL</sequence>
<organism evidence="9 10">
    <name type="scientific">Megasphaera stantonii</name>
    <dbReference type="NCBI Taxonomy" id="2144175"/>
    <lineage>
        <taxon>Bacteria</taxon>
        <taxon>Bacillati</taxon>
        <taxon>Bacillota</taxon>
        <taxon>Negativicutes</taxon>
        <taxon>Veillonellales</taxon>
        <taxon>Veillonellaceae</taxon>
        <taxon>Megasphaera</taxon>
    </lineage>
</organism>
<evidence type="ECO:0000313" key="10">
    <source>
        <dbReference type="Proteomes" id="UP000254337"/>
    </source>
</evidence>
<keyword evidence="6 8" id="KW-1133">Transmembrane helix</keyword>
<dbReference type="InterPro" id="IPR052017">
    <property type="entry name" value="TSUP"/>
</dbReference>
<dbReference type="AlphaFoldDB" id="A0A346B0C9"/>
<dbReference type="KEGG" id="meg:DKB62_08335"/>
<feature type="transmembrane region" description="Helical" evidence="8">
    <location>
        <begin position="233"/>
        <end position="251"/>
    </location>
</feature>
<comment type="subcellular location">
    <subcellularLocation>
        <location evidence="1 8">Cell membrane</location>
        <topology evidence="1 8">Multi-pass membrane protein</topology>
    </subcellularLocation>
</comment>
<dbReference type="PANTHER" id="PTHR30269:SF0">
    <property type="entry name" value="MEMBRANE TRANSPORTER PROTEIN YFCA-RELATED"/>
    <property type="match status" value="1"/>
</dbReference>
<keyword evidence="4 8" id="KW-1003">Cell membrane</keyword>
<evidence type="ECO:0000256" key="4">
    <source>
        <dbReference type="ARBA" id="ARBA00022475"/>
    </source>
</evidence>
<dbReference type="PANTHER" id="PTHR30269">
    <property type="entry name" value="TRANSMEMBRANE PROTEIN YFCA"/>
    <property type="match status" value="1"/>
</dbReference>
<evidence type="ECO:0000256" key="7">
    <source>
        <dbReference type="ARBA" id="ARBA00023136"/>
    </source>
</evidence>
<keyword evidence="10" id="KW-1185">Reference proteome</keyword>
<feature type="transmembrane region" description="Helical" evidence="8">
    <location>
        <begin position="205"/>
        <end position="221"/>
    </location>
</feature>
<name>A0A346B0C9_9FIRM</name>
<dbReference type="RefSeq" id="WP_107195418.1">
    <property type="nucleotide sequence ID" value="NZ_CP029462.1"/>
</dbReference>
<dbReference type="GO" id="GO:0005886">
    <property type="term" value="C:plasma membrane"/>
    <property type="evidence" value="ECO:0007669"/>
    <property type="project" value="UniProtKB-SubCell"/>
</dbReference>
<proteinExistence type="inferred from homology"/>
<feature type="transmembrane region" description="Helical" evidence="8">
    <location>
        <begin position="78"/>
        <end position="98"/>
    </location>
</feature>
<dbReference type="OrthoDB" id="554695at2"/>
<feature type="transmembrane region" description="Helical" evidence="8">
    <location>
        <begin position="184"/>
        <end position="199"/>
    </location>
</feature>
<dbReference type="Proteomes" id="UP000254337">
    <property type="component" value="Chromosome"/>
</dbReference>
<accession>A0A346B0C9</accession>
<dbReference type="InterPro" id="IPR002781">
    <property type="entry name" value="TM_pro_TauE-like"/>
</dbReference>
<protein>
    <recommendedName>
        <fullName evidence="8">Probable membrane transporter protein</fullName>
    </recommendedName>
</protein>
<feature type="transmembrane region" description="Helical" evidence="8">
    <location>
        <begin position="48"/>
        <end position="66"/>
    </location>
</feature>
<keyword evidence="5 8" id="KW-0812">Transmembrane</keyword>
<evidence type="ECO:0000256" key="2">
    <source>
        <dbReference type="ARBA" id="ARBA00009142"/>
    </source>
</evidence>
<evidence type="ECO:0000256" key="3">
    <source>
        <dbReference type="ARBA" id="ARBA00022448"/>
    </source>
</evidence>
<evidence type="ECO:0000256" key="1">
    <source>
        <dbReference type="ARBA" id="ARBA00004651"/>
    </source>
</evidence>
<reference evidence="9 10" key="1">
    <citation type="submission" date="2018-05" db="EMBL/GenBank/DDBJ databases">
        <title>Complete genome sequence of Megasphaera sp. AJH120T, isolated from the ceca of a chicken.</title>
        <authorList>
            <person name="Maki J."/>
            <person name="Looft T."/>
        </authorList>
    </citation>
    <scope>NUCLEOTIDE SEQUENCE [LARGE SCALE GENOMIC DNA]</scope>
    <source>
        <strain evidence="9 10">AJH120</strain>
    </source>
</reference>
<evidence type="ECO:0000256" key="5">
    <source>
        <dbReference type="ARBA" id="ARBA00022692"/>
    </source>
</evidence>
<evidence type="ECO:0000313" key="9">
    <source>
        <dbReference type="EMBL" id="AXL21572.1"/>
    </source>
</evidence>
<dbReference type="Pfam" id="PF01925">
    <property type="entry name" value="TauE"/>
    <property type="match status" value="1"/>
</dbReference>
<gene>
    <name evidence="9" type="ORF">DKB62_08335</name>
</gene>
<keyword evidence="7 8" id="KW-0472">Membrane</keyword>
<comment type="similarity">
    <text evidence="2 8">Belongs to the 4-toluene sulfonate uptake permease (TSUP) (TC 2.A.102) family.</text>
</comment>
<evidence type="ECO:0000256" key="6">
    <source>
        <dbReference type="ARBA" id="ARBA00022989"/>
    </source>
</evidence>
<feature type="transmembrane region" description="Helical" evidence="8">
    <location>
        <begin position="7"/>
        <end position="28"/>
    </location>
</feature>
<dbReference type="EMBL" id="CP029462">
    <property type="protein sequence ID" value="AXL21572.1"/>
    <property type="molecule type" value="Genomic_DNA"/>
</dbReference>
<evidence type="ECO:0000256" key="8">
    <source>
        <dbReference type="RuleBase" id="RU363041"/>
    </source>
</evidence>
<feature type="transmembrane region" description="Helical" evidence="8">
    <location>
        <begin position="104"/>
        <end position="122"/>
    </location>
</feature>